<accession>A0A9D0ZZQ3</accession>
<dbReference type="GO" id="GO:0005886">
    <property type="term" value="C:plasma membrane"/>
    <property type="evidence" value="ECO:0007669"/>
    <property type="project" value="UniProtKB-SubCell"/>
</dbReference>
<keyword evidence="1" id="KW-0472">Membrane</keyword>
<feature type="transmembrane region" description="Helical" evidence="1">
    <location>
        <begin position="15"/>
        <end position="33"/>
    </location>
</feature>
<sequence length="261" mass="28661">MTVMIHEIRRGCKAMLVWSASVGGMILLCLMMFPEMKKELGSLMNLFSAMGGFAAAFGMDKLNLGNVMGFYGIYAGAMLGIGSIFYGASLGIGMLSKEEKDHTAEFLLSHPISRNRVFLEKFLAAVLLLLMMNLIILAFALVSFFVIGETPDWKRFWLFHGAQGMMQLEVLALCFGISAFLRRGSLSIGIGIASLLYFLGLVGNITEKAEAVKYITPYTYADASRIISEGQVDLKLAGLGLLYGTALLIAGYLYYQKKDIY</sequence>
<gene>
    <name evidence="2" type="ORF">IAB26_14800</name>
</gene>
<evidence type="ECO:0000313" key="2">
    <source>
        <dbReference type="EMBL" id="HIQ97815.1"/>
    </source>
</evidence>
<proteinExistence type="predicted"/>
<feature type="transmembrane region" description="Helical" evidence="1">
    <location>
        <begin position="122"/>
        <end position="147"/>
    </location>
</feature>
<feature type="transmembrane region" description="Helical" evidence="1">
    <location>
        <begin position="236"/>
        <end position="255"/>
    </location>
</feature>
<comment type="caution">
    <text evidence="2">The sequence shown here is derived from an EMBL/GenBank/DDBJ whole genome shotgun (WGS) entry which is preliminary data.</text>
</comment>
<dbReference type="PANTHER" id="PTHR37305:SF2">
    <property type="entry name" value="BACITRACIN TRANSPORT PERMEASE PROTEIN BCRB"/>
    <property type="match status" value="1"/>
</dbReference>
<reference evidence="2" key="1">
    <citation type="submission" date="2020-10" db="EMBL/GenBank/DDBJ databases">
        <authorList>
            <person name="Gilroy R."/>
        </authorList>
    </citation>
    <scope>NUCLEOTIDE SEQUENCE</scope>
    <source>
        <strain evidence="2">ChiSjej3B21-11622</strain>
    </source>
</reference>
<evidence type="ECO:0000313" key="3">
    <source>
        <dbReference type="Proteomes" id="UP000886886"/>
    </source>
</evidence>
<dbReference type="GO" id="GO:0140359">
    <property type="term" value="F:ABC-type transporter activity"/>
    <property type="evidence" value="ECO:0007669"/>
    <property type="project" value="InterPro"/>
</dbReference>
<dbReference type="Proteomes" id="UP000886886">
    <property type="component" value="Unassembled WGS sequence"/>
</dbReference>
<evidence type="ECO:0000256" key="1">
    <source>
        <dbReference type="SAM" id="Phobius"/>
    </source>
</evidence>
<name>A0A9D0ZZQ3_9FIRM</name>
<reference evidence="2" key="2">
    <citation type="journal article" date="2021" name="PeerJ">
        <title>Extensive microbial diversity within the chicken gut microbiome revealed by metagenomics and culture.</title>
        <authorList>
            <person name="Gilroy R."/>
            <person name="Ravi A."/>
            <person name="Getino M."/>
            <person name="Pursley I."/>
            <person name="Horton D.L."/>
            <person name="Alikhan N.F."/>
            <person name="Baker D."/>
            <person name="Gharbi K."/>
            <person name="Hall N."/>
            <person name="Watson M."/>
            <person name="Adriaenssens E.M."/>
            <person name="Foster-Nyarko E."/>
            <person name="Jarju S."/>
            <person name="Secka A."/>
            <person name="Antonio M."/>
            <person name="Oren A."/>
            <person name="Chaudhuri R.R."/>
            <person name="La Ragione R."/>
            <person name="Hildebrand F."/>
            <person name="Pallen M.J."/>
        </authorList>
    </citation>
    <scope>NUCLEOTIDE SEQUENCE</scope>
    <source>
        <strain evidence="2">ChiSjej3B21-11622</strain>
    </source>
</reference>
<organism evidence="2 3">
    <name type="scientific">Candidatus Limivivens merdigallinarum</name>
    <dbReference type="NCBI Taxonomy" id="2840859"/>
    <lineage>
        <taxon>Bacteria</taxon>
        <taxon>Bacillati</taxon>
        <taxon>Bacillota</taxon>
        <taxon>Clostridia</taxon>
        <taxon>Lachnospirales</taxon>
        <taxon>Lachnospiraceae</taxon>
        <taxon>Lachnospiraceae incertae sedis</taxon>
        <taxon>Candidatus Limivivens</taxon>
    </lineage>
</organism>
<keyword evidence="1" id="KW-1133">Transmembrane helix</keyword>
<dbReference type="AlphaFoldDB" id="A0A9D0ZZQ3"/>
<keyword evidence="1" id="KW-0812">Transmembrane</keyword>
<dbReference type="Pfam" id="PF12679">
    <property type="entry name" value="ABC2_membrane_2"/>
    <property type="match status" value="1"/>
</dbReference>
<protein>
    <submittedName>
        <fullName evidence="2">ABC transporter permease subunit</fullName>
    </submittedName>
</protein>
<feature type="transmembrane region" description="Helical" evidence="1">
    <location>
        <begin position="188"/>
        <end position="206"/>
    </location>
</feature>
<feature type="transmembrane region" description="Helical" evidence="1">
    <location>
        <begin position="71"/>
        <end position="92"/>
    </location>
</feature>
<feature type="transmembrane region" description="Helical" evidence="1">
    <location>
        <begin position="159"/>
        <end position="181"/>
    </location>
</feature>
<feature type="transmembrane region" description="Helical" evidence="1">
    <location>
        <begin position="40"/>
        <end position="59"/>
    </location>
</feature>
<dbReference type="PANTHER" id="PTHR37305">
    <property type="entry name" value="INTEGRAL MEMBRANE PROTEIN-RELATED"/>
    <property type="match status" value="1"/>
</dbReference>
<dbReference type="EMBL" id="DVFT01000217">
    <property type="protein sequence ID" value="HIQ97815.1"/>
    <property type="molecule type" value="Genomic_DNA"/>
</dbReference>